<evidence type="ECO:0000313" key="1">
    <source>
        <dbReference type="EMBL" id="SLN53764.1"/>
    </source>
</evidence>
<dbReference type="AlphaFoldDB" id="A0A1Y5T457"/>
<accession>A0A1Y5T457</accession>
<name>A0A1Y5T457_9RHOB</name>
<dbReference type="PIRSF" id="PIRSF032025">
    <property type="entry name" value="UCP032025"/>
    <property type="match status" value="1"/>
</dbReference>
<proteinExistence type="predicted"/>
<dbReference type="RefSeq" id="WP_085837072.1">
    <property type="nucleotide sequence ID" value="NZ_FWFS01000008.1"/>
</dbReference>
<organism evidence="1 2">
    <name type="scientific">Aquimixticola soesokkakensis</name>
    <dbReference type="NCBI Taxonomy" id="1519096"/>
    <lineage>
        <taxon>Bacteria</taxon>
        <taxon>Pseudomonadati</taxon>
        <taxon>Pseudomonadota</taxon>
        <taxon>Alphaproteobacteria</taxon>
        <taxon>Rhodobacterales</taxon>
        <taxon>Paracoccaceae</taxon>
        <taxon>Aquimixticola</taxon>
    </lineage>
</organism>
<keyword evidence="2" id="KW-1185">Reference proteome</keyword>
<dbReference type="OrthoDB" id="9798292at2"/>
<dbReference type="InterPro" id="IPR008320">
    <property type="entry name" value="UCP032025"/>
</dbReference>
<dbReference type="Pfam" id="PF07370">
    <property type="entry name" value="DUF1489"/>
    <property type="match status" value="1"/>
</dbReference>
<evidence type="ECO:0008006" key="3">
    <source>
        <dbReference type="Google" id="ProtNLM"/>
    </source>
</evidence>
<protein>
    <recommendedName>
        <fullName evidence="3">Lysophospholipase</fullName>
    </recommendedName>
</protein>
<reference evidence="1 2" key="1">
    <citation type="submission" date="2017-03" db="EMBL/GenBank/DDBJ databases">
        <authorList>
            <person name="Afonso C.L."/>
            <person name="Miller P.J."/>
            <person name="Scott M.A."/>
            <person name="Spackman E."/>
            <person name="Goraichik I."/>
            <person name="Dimitrov K.M."/>
            <person name="Suarez D.L."/>
            <person name="Swayne D.E."/>
        </authorList>
    </citation>
    <scope>NUCLEOTIDE SEQUENCE [LARGE SCALE GENOMIC DNA]</scope>
    <source>
        <strain evidence="1 2">CECT 8620</strain>
    </source>
</reference>
<dbReference type="Proteomes" id="UP000193862">
    <property type="component" value="Unassembled WGS sequence"/>
</dbReference>
<gene>
    <name evidence="1" type="ORF">AQS8620_02359</name>
</gene>
<evidence type="ECO:0000313" key="2">
    <source>
        <dbReference type="Proteomes" id="UP000193862"/>
    </source>
</evidence>
<sequence length="139" mass="15181">MSDHINLVKLCVGIETVEQLAARLAAQSGNTIRHVTRMRPKEEARVLAGGSLFWVIKGVIQARQEVVGLEAVEGADGIKRCAIVLAKPLIRTQPAPRRAFQGWRYLKVDDSPPDLPKGRETEEPLPAELAAALAELGLR</sequence>
<dbReference type="EMBL" id="FWFS01000008">
    <property type="protein sequence ID" value="SLN53764.1"/>
    <property type="molecule type" value="Genomic_DNA"/>
</dbReference>